<dbReference type="Gene3D" id="3.40.50.10470">
    <property type="entry name" value="Translation initiation factor eif-2b, domain 2"/>
    <property type="match status" value="1"/>
</dbReference>
<reference evidence="1" key="1">
    <citation type="submission" date="2019-08" db="EMBL/GenBank/DDBJ databases">
        <authorList>
            <person name="Kucharzyk K."/>
            <person name="Murdoch R.W."/>
            <person name="Higgins S."/>
            <person name="Loffler F."/>
        </authorList>
    </citation>
    <scope>NUCLEOTIDE SEQUENCE</scope>
</reference>
<keyword evidence="1" id="KW-0413">Isomerase</keyword>
<dbReference type="EMBL" id="VSSQ01062651">
    <property type="protein sequence ID" value="MPN15796.1"/>
    <property type="molecule type" value="Genomic_DNA"/>
</dbReference>
<dbReference type="InterPro" id="IPR042529">
    <property type="entry name" value="IF_2B-like_C"/>
</dbReference>
<dbReference type="InterPro" id="IPR037171">
    <property type="entry name" value="NagB/RpiA_transferase-like"/>
</dbReference>
<dbReference type="AlphaFoldDB" id="A0A645FQ28"/>
<dbReference type="SUPFAM" id="SSF100950">
    <property type="entry name" value="NagB/RpiA/CoA transferase-like"/>
    <property type="match status" value="1"/>
</dbReference>
<evidence type="ECO:0000313" key="1">
    <source>
        <dbReference type="EMBL" id="MPN15796.1"/>
    </source>
</evidence>
<sequence length="41" mass="4731">MWYEKPMKYKGEVKIYNPAFDVTPSALITAIITEKGINKLK</sequence>
<organism evidence="1">
    <name type="scientific">bioreactor metagenome</name>
    <dbReference type="NCBI Taxonomy" id="1076179"/>
    <lineage>
        <taxon>unclassified sequences</taxon>
        <taxon>metagenomes</taxon>
        <taxon>ecological metagenomes</taxon>
    </lineage>
</organism>
<protein>
    <submittedName>
        <fullName evidence="1">Putative methylthioribose-1-phosphate isomerase</fullName>
        <ecNumber evidence="1">5.3.1.23</ecNumber>
    </submittedName>
</protein>
<name>A0A645FQ28_9ZZZZ</name>
<gene>
    <name evidence="1" type="primary">mtnA_39</name>
    <name evidence="1" type="ORF">SDC9_163132</name>
</gene>
<dbReference type="InterPro" id="IPR000649">
    <property type="entry name" value="IF-2B-related"/>
</dbReference>
<dbReference type="GO" id="GO:0046523">
    <property type="term" value="F:S-methyl-5-thioribose-1-phosphate isomerase activity"/>
    <property type="evidence" value="ECO:0007669"/>
    <property type="project" value="UniProtKB-EC"/>
</dbReference>
<dbReference type="EC" id="5.3.1.23" evidence="1"/>
<comment type="caution">
    <text evidence="1">The sequence shown here is derived from an EMBL/GenBank/DDBJ whole genome shotgun (WGS) entry which is preliminary data.</text>
</comment>
<dbReference type="Pfam" id="PF01008">
    <property type="entry name" value="IF-2B"/>
    <property type="match status" value="1"/>
</dbReference>
<accession>A0A645FQ28</accession>
<proteinExistence type="predicted"/>